<feature type="domain" description="UBA" evidence="10">
    <location>
        <begin position="359"/>
        <end position="399"/>
    </location>
</feature>
<dbReference type="Gene3D" id="1.10.10.540">
    <property type="entry name" value="XPC-binding domain"/>
    <property type="match status" value="1"/>
</dbReference>
<dbReference type="InterPro" id="IPR041811">
    <property type="entry name" value="RAD23A/B_UBA1"/>
</dbReference>
<dbReference type="GO" id="GO:0000502">
    <property type="term" value="C:proteasome complex"/>
    <property type="evidence" value="ECO:0007669"/>
    <property type="project" value="UniProtKB-KW"/>
</dbReference>
<keyword evidence="4 8" id="KW-0227">DNA damage</keyword>
<dbReference type="InterPro" id="IPR004806">
    <property type="entry name" value="Rad23"/>
</dbReference>
<dbReference type="GO" id="GO:0005829">
    <property type="term" value="C:cytosol"/>
    <property type="evidence" value="ECO:0007669"/>
    <property type="project" value="TreeGrafter"/>
</dbReference>
<dbReference type="NCBIfam" id="TIGR00601">
    <property type="entry name" value="rad23"/>
    <property type="match status" value="1"/>
</dbReference>
<feature type="region of interest" description="Disordered" evidence="9">
    <location>
        <begin position="79"/>
        <end position="166"/>
    </location>
</feature>
<dbReference type="GO" id="GO:0043130">
    <property type="term" value="F:ubiquitin binding"/>
    <property type="evidence" value="ECO:0007669"/>
    <property type="project" value="UniProtKB-UniRule"/>
</dbReference>
<evidence type="ECO:0000256" key="5">
    <source>
        <dbReference type="ARBA" id="ARBA00022942"/>
    </source>
</evidence>
<dbReference type="PROSITE" id="PS50053">
    <property type="entry name" value="UBIQUITIN_2"/>
    <property type="match status" value="1"/>
</dbReference>
<dbReference type="GO" id="GO:0031593">
    <property type="term" value="F:polyubiquitin modification-dependent protein binding"/>
    <property type="evidence" value="ECO:0007669"/>
    <property type="project" value="UniProtKB-UniRule"/>
</dbReference>
<evidence type="ECO:0000313" key="13">
    <source>
        <dbReference type="Proteomes" id="UP001186944"/>
    </source>
</evidence>
<evidence type="ECO:0000256" key="1">
    <source>
        <dbReference type="ARBA" id="ARBA00009878"/>
    </source>
</evidence>
<keyword evidence="5" id="KW-0647">Proteasome</keyword>
<dbReference type="InterPro" id="IPR036353">
    <property type="entry name" value="XPC-bd_sf"/>
</dbReference>
<feature type="compositionally biased region" description="Pro residues" evidence="9">
    <location>
        <begin position="80"/>
        <end position="92"/>
    </location>
</feature>
<dbReference type="SUPFAM" id="SSF101238">
    <property type="entry name" value="XPC-binding domain"/>
    <property type="match status" value="1"/>
</dbReference>
<feature type="compositionally biased region" description="Low complexity" evidence="9">
    <location>
        <begin position="123"/>
        <end position="148"/>
    </location>
</feature>
<dbReference type="InterPro" id="IPR029071">
    <property type="entry name" value="Ubiquitin-like_domsf"/>
</dbReference>
<reference evidence="12" key="1">
    <citation type="submission" date="2019-08" db="EMBL/GenBank/DDBJ databases">
        <title>The improved chromosome-level genome for the pearl oyster Pinctada fucata martensii using PacBio sequencing and Hi-C.</title>
        <authorList>
            <person name="Zheng Z."/>
        </authorList>
    </citation>
    <scope>NUCLEOTIDE SEQUENCE</scope>
    <source>
        <strain evidence="12">ZZ-2019</strain>
        <tissue evidence="12">Adductor muscle</tissue>
    </source>
</reference>
<evidence type="ECO:0000256" key="8">
    <source>
        <dbReference type="RuleBase" id="RU367049"/>
    </source>
</evidence>
<dbReference type="SMART" id="SM00727">
    <property type="entry name" value="STI1"/>
    <property type="match status" value="1"/>
</dbReference>
<proteinExistence type="inferred from homology"/>
<dbReference type="InterPro" id="IPR009060">
    <property type="entry name" value="UBA-like_sf"/>
</dbReference>
<evidence type="ECO:0000256" key="3">
    <source>
        <dbReference type="ARBA" id="ARBA00022737"/>
    </source>
</evidence>
<dbReference type="EMBL" id="VSWD01000010">
    <property type="protein sequence ID" value="KAK3090080.1"/>
    <property type="molecule type" value="Genomic_DNA"/>
</dbReference>
<organism evidence="12 13">
    <name type="scientific">Pinctada imbricata</name>
    <name type="common">Atlantic pearl-oyster</name>
    <name type="synonym">Pinctada martensii</name>
    <dbReference type="NCBI Taxonomy" id="66713"/>
    <lineage>
        <taxon>Eukaryota</taxon>
        <taxon>Metazoa</taxon>
        <taxon>Spiralia</taxon>
        <taxon>Lophotrochozoa</taxon>
        <taxon>Mollusca</taxon>
        <taxon>Bivalvia</taxon>
        <taxon>Autobranchia</taxon>
        <taxon>Pteriomorphia</taxon>
        <taxon>Pterioida</taxon>
        <taxon>Pterioidea</taxon>
        <taxon>Pteriidae</taxon>
        <taxon>Pinctada</taxon>
    </lineage>
</organism>
<dbReference type="InterPro" id="IPR015360">
    <property type="entry name" value="XPC-bd"/>
</dbReference>
<protein>
    <recommendedName>
        <fullName evidence="8">UV excision repair protein RAD23</fullName>
    </recommendedName>
</protein>
<dbReference type="Pfam" id="PF00240">
    <property type="entry name" value="ubiquitin"/>
    <property type="match status" value="1"/>
</dbReference>
<dbReference type="AlphaFoldDB" id="A0AA88XQQ1"/>
<dbReference type="GO" id="GO:0070628">
    <property type="term" value="F:proteasome binding"/>
    <property type="evidence" value="ECO:0007669"/>
    <property type="project" value="TreeGrafter"/>
</dbReference>
<feature type="region of interest" description="Disordered" evidence="9">
    <location>
        <begin position="214"/>
        <end position="271"/>
    </location>
</feature>
<dbReference type="Gene3D" id="1.10.8.10">
    <property type="entry name" value="DNA helicase RuvA subunit, C-terminal domain"/>
    <property type="match status" value="2"/>
</dbReference>
<dbReference type="GO" id="GO:0006289">
    <property type="term" value="P:nucleotide-excision repair"/>
    <property type="evidence" value="ECO:0007669"/>
    <property type="project" value="UniProtKB-UniRule"/>
</dbReference>
<keyword evidence="8" id="KW-0963">Cytoplasm</keyword>
<feature type="compositionally biased region" description="Basic and acidic residues" evidence="9">
    <location>
        <begin position="99"/>
        <end position="112"/>
    </location>
</feature>
<feature type="compositionally biased region" description="Polar residues" evidence="9">
    <location>
        <begin position="149"/>
        <end position="163"/>
    </location>
</feature>
<dbReference type="GO" id="GO:0043161">
    <property type="term" value="P:proteasome-mediated ubiquitin-dependent protein catabolic process"/>
    <property type="evidence" value="ECO:0007669"/>
    <property type="project" value="UniProtKB-UniRule"/>
</dbReference>
<accession>A0AA88XQQ1</accession>
<dbReference type="PRINTS" id="PR01839">
    <property type="entry name" value="RAD23PROTEIN"/>
</dbReference>
<dbReference type="GO" id="GO:0005654">
    <property type="term" value="C:nucleoplasm"/>
    <property type="evidence" value="ECO:0007669"/>
    <property type="project" value="TreeGrafter"/>
</dbReference>
<keyword evidence="6 8" id="KW-0234">DNA repair</keyword>
<dbReference type="SUPFAM" id="SSF54236">
    <property type="entry name" value="Ubiquitin-like"/>
    <property type="match status" value="1"/>
</dbReference>
<dbReference type="FunFam" id="1.10.8.10:FF:000002">
    <property type="entry name" value="UV excision repair protein RAD23 homolog"/>
    <property type="match status" value="1"/>
</dbReference>
<comment type="function">
    <text evidence="8">Multiubiquitin chain receptor involved in modulation of proteasomal degradation. Involved in nucleotide excision repair.</text>
</comment>
<keyword evidence="7 8" id="KW-0539">Nucleus</keyword>
<dbReference type="InterPro" id="IPR000626">
    <property type="entry name" value="Ubiquitin-like_dom"/>
</dbReference>
<evidence type="ECO:0000313" key="12">
    <source>
        <dbReference type="EMBL" id="KAK3090080.1"/>
    </source>
</evidence>
<feature type="domain" description="Ubiquitin-like" evidence="11">
    <location>
        <begin position="1"/>
        <end position="79"/>
    </location>
</feature>
<evidence type="ECO:0000256" key="6">
    <source>
        <dbReference type="ARBA" id="ARBA00023204"/>
    </source>
</evidence>
<dbReference type="FunFam" id="1.10.8.10:FF:000003">
    <property type="entry name" value="UV excision repair protein RAD23 homolog"/>
    <property type="match status" value="1"/>
</dbReference>
<comment type="subcellular location">
    <subcellularLocation>
        <location evidence="8">Nucleus</location>
    </subcellularLocation>
    <subcellularLocation>
        <location evidence="8">Cytoplasm</location>
    </subcellularLocation>
</comment>
<dbReference type="CDD" id="cd14377">
    <property type="entry name" value="UBA1_Rad23"/>
    <property type="match status" value="1"/>
</dbReference>
<evidence type="ECO:0000256" key="9">
    <source>
        <dbReference type="SAM" id="MobiDB-lite"/>
    </source>
</evidence>
<dbReference type="CDD" id="cd01805">
    <property type="entry name" value="Ubl_Rad23"/>
    <property type="match status" value="1"/>
</dbReference>
<feature type="domain" description="UBA" evidence="10">
    <location>
        <begin position="171"/>
        <end position="211"/>
    </location>
</feature>
<evidence type="ECO:0000256" key="2">
    <source>
        <dbReference type="ARBA" id="ARBA00022553"/>
    </source>
</evidence>
<dbReference type="GO" id="GO:0003684">
    <property type="term" value="F:damaged DNA binding"/>
    <property type="evidence" value="ECO:0007669"/>
    <property type="project" value="UniProtKB-UniRule"/>
</dbReference>
<dbReference type="SUPFAM" id="SSF46934">
    <property type="entry name" value="UBA-like"/>
    <property type="match status" value="2"/>
</dbReference>
<gene>
    <name evidence="12" type="ORF">FSP39_008987</name>
</gene>
<evidence type="ECO:0000256" key="7">
    <source>
        <dbReference type="ARBA" id="ARBA00023242"/>
    </source>
</evidence>
<dbReference type="FunFam" id="1.10.10.540:FF:000001">
    <property type="entry name" value="UV excision repair protein RAD23 B"/>
    <property type="match status" value="1"/>
</dbReference>
<dbReference type="SMART" id="SM00213">
    <property type="entry name" value="UBQ"/>
    <property type="match status" value="1"/>
</dbReference>
<comment type="caution">
    <text evidence="12">The sequence shown here is derived from an EMBL/GenBank/DDBJ whole genome shotgun (WGS) entry which is preliminary data.</text>
</comment>
<feature type="compositionally biased region" description="Low complexity" evidence="9">
    <location>
        <begin position="218"/>
        <end position="229"/>
    </location>
</feature>
<dbReference type="FunFam" id="3.10.20.90:FF:000053">
    <property type="entry name" value="UV excision repair protein RAD23 homolog A"/>
    <property type="match status" value="1"/>
</dbReference>
<comment type="similarity">
    <text evidence="1 8">Belongs to the RAD23 family.</text>
</comment>
<dbReference type="SMART" id="SM00165">
    <property type="entry name" value="UBA"/>
    <property type="match status" value="2"/>
</dbReference>
<dbReference type="InterPro" id="IPR006636">
    <property type="entry name" value="STI1_HS-bd"/>
</dbReference>
<keyword evidence="13" id="KW-1185">Reference proteome</keyword>
<dbReference type="PANTHER" id="PTHR10621">
    <property type="entry name" value="UV EXCISION REPAIR PROTEIN RAD23"/>
    <property type="match status" value="1"/>
</dbReference>
<keyword evidence="2" id="KW-0597">Phosphoprotein</keyword>
<evidence type="ECO:0000259" key="11">
    <source>
        <dbReference type="PROSITE" id="PS50053"/>
    </source>
</evidence>
<name>A0AA88XQQ1_PINIB</name>
<feature type="compositionally biased region" description="Low complexity" evidence="9">
    <location>
        <begin position="240"/>
        <end position="256"/>
    </location>
</feature>
<dbReference type="Pfam" id="PF00627">
    <property type="entry name" value="UBA"/>
    <property type="match status" value="2"/>
</dbReference>
<sequence>MFITLKTLQQQTFKVEIDGDSTVKILKEKIEAEKGKDGFPATGQKLIYAGKILDDEKKIAEYKIEEKNFVVVMVTKPKAAPAPPKPAEPAPTPAATESKPPEEEVKKEEPKSESTPSEPAPAAPVSTATTPAAMETTPAATATAPQTASAGSGVSPSDPTLQASGLLVTGEDYEKMVQEITSMGFEREQVVRALRASFNNPDRAVEYLFSGIPDVPAEPEAPTATQTAPPTTPTGGGGTTTSTTPPTATPPASTESIPVSSIPTPRPGEDPLAFLRTQPQFQRMRQLIQENPQFLPALLQQIGQSNPPLLQMISQNQERFIQMLNEPVEGQGSEAPALGTAPGGVAPPMGAGNYIQVTPQEKEAIERLKALGFPEGMCIQAYFACEKNEDMAANFLLSQNFDDDDQS</sequence>
<dbReference type="Pfam" id="PF09280">
    <property type="entry name" value="XPC-binding"/>
    <property type="match status" value="1"/>
</dbReference>
<dbReference type="PANTHER" id="PTHR10621:SF0">
    <property type="entry name" value="UV EXCISION REPAIR PROTEIN RAD23"/>
    <property type="match status" value="1"/>
</dbReference>
<dbReference type="Gene3D" id="3.10.20.90">
    <property type="entry name" value="Phosphatidylinositol 3-kinase Catalytic Subunit, Chain A, domain 1"/>
    <property type="match status" value="1"/>
</dbReference>
<dbReference type="Proteomes" id="UP001186944">
    <property type="component" value="Unassembled WGS sequence"/>
</dbReference>
<keyword evidence="3" id="KW-0677">Repeat</keyword>
<evidence type="ECO:0000259" key="10">
    <source>
        <dbReference type="PROSITE" id="PS50030"/>
    </source>
</evidence>
<dbReference type="PROSITE" id="PS50030">
    <property type="entry name" value="UBA"/>
    <property type="match status" value="2"/>
</dbReference>
<dbReference type="InterPro" id="IPR015940">
    <property type="entry name" value="UBA"/>
</dbReference>
<evidence type="ECO:0000256" key="4">
    <source>
        <dbReference type="ARBA" id="ARBA00022763"/>
    </source>
</evidence>